<protein>
    <submittedName>
        <fullName evidence="2">Uncharacterized protein</fullName>
    </submittedName>
</protein>
<feature type="coiled-coil region" evidence="1">
    <location>
        <begin position="93"/>
        <end position="127"/>
    </location>
</feature>
<evidence type="ECO:0000256" key="1">
    <source>
        <dbReference type="SAM" id="Coils"/>
    </source>
</evidence>
<reference evidence="2" key="1">
    <citation type="submission" date="2019-05" db="EMBL/GenBank/DDBJ databases">
        <title>Whole genome sequencing of Pseudanabaena catenata USMAC16.</title>
        <authorList>
            <person name="Khan Z."/>
            <person name="Omar W.M."/>
            <person name="Convey P."/>
            <person name="Merican F."/>
            <person name="Najimudin N."/>
        </authorList>
    </citation>
    <scope>NUCLEOTIDE SEQUENCE</scope>
    <source>
        <strain evidence="2">USMAC16</strain>
    </source>
</reference>
<name>A0A9X4MBQ0_9CYAN</name>
<proteinExistence type="predicted"/>
<keyword evidence="3" id="KW-1185">Reference proteome</keyword>
<accession>A0A9X4MBQ0</accession>
<sequence length="242" mass="27476">MILLLFLSFLFLPEFLQNFFESLADEIREIVTHKFVDIANVEKERREIASIAEIENDVSLLQIALSQKMQILETAKAIGYAAILMIKKLDLMRASLEKIANNQQTQRDVLENMVKKLSVQRKAYEVQLKINRLQTEAAELTKIALNFENYMESFLGSFQKLLGNVSQVDKDLSGAMQEIQQIAELAMSEQSGNIIINDLQSRKILDFLVASDLTKSQLIDALEYSHNVNNEFELGASQLGTE</sequence>
<organism evidence="2 3">
    <name type="scientific">Pseudanabaena catenata USMAC16</name>
    <dbReference type="NCBI Taxonomy" id="1855837"/>
    <lineage>
        <taxon>Bacteria</taxon>
        <taxon>Bacillati</taxon>
        <taxon>Cyanobacteriota</taxon>
        <taxon>Cyanophyceae</taxon>
        <taxon>Pseudanabaenales</taxon>
        <taxon>Pseudanabaenaceae</taxon>
        <taxon>Pseudanabaena</taxon>
    </lineage>
</organism>
<keyword evidence="1" id="KW-0175">Coiled coil</keyword>
<evidence type="ECO:0000313" key="2">
    <source>
        <dbReference type="EMBL" id="MDG3497558.1"/>
    </source>
</evidence>
<comment type="caution">
    <text evidence="2">The sequence shown here is derived from an EMBL/GenBank/DDBJ whole genome shotgun (WGS) entry which is preliminary data.</text>
</comment>
<dbReference type="EMBL" id="VBTY01000435">
    <property type="protein sequence ID" value="MDG3497558.1"/>
    <property type="molecule type" value="Genomic_DNA"/>
</dbReference>
<dbReference type="AlphaFoldDB" id="A0A9X4MBQ0"/>
<dbReference type="RefSeq" id="WP_009629811.1">
    <property type="nucleotide sequence ID" value="NZ_VBTY01000435.1"/>
</dbReference>
<evidence type="ECO:0000313" key="3">
    <source>
        <dbReference type="Proteomes" id="UP001152872"/>
    </source>
</evidence>
<dbReference type="Proteomes" id="UP001152872">
    <property type="component" value="Unassembled WGS sequence"/>
</dbReference>
<gene>
    <name evidence="2" type="ORF">FEV09_23865</name>
</gene>